<dbReference type="AlphaFoldDB" id="A0A178UU08"/>
<comment type="caution">
    <text evidence="1">The sequence shown here is derived from an EMBL/GenBank/DDBJ whole genome shotgun (WGS) entry which is preliminary data.</text>
</comment>
<name>A0A178UU08_ARATH</name>
<dbReference type="Proteomes" id="UP000078284">
    <property type="component" value="Chromosome 4"/>
</dbReference>
<accession>A0A178UU08</accession>
<evidence type="ECO:0000313" key="2">
    <source>
        <dbReference type="Proteomes" id="UP000078284"/>
    </source>
</evidence>
<sequence>MIGLSEAFAFLSHGHGGGEKGLGLRKDFQPMNYLSYVDLVCKFHMRFPEKCS</sequence>
<evidence type="ECO:0000313" key="1">
    <source>
        <dbReference type="EMBL" id="OAO97000.1"/>
    </source>
</evidence>
<organism evidence="1 2">
    <name type="scientific">Arabidopsis thaliana</name>
    <name type="common">Mouse-ear cress</name>
    <dbReference type="NCBI Taxonomy" id="3702"/>
    <lineage>
        <taxon>Eukaryota</taxon>
        <taxon>Viridiplantae</taxon>
        <taxon>Streptophyta</taxon>
        <taxon>Embryophyta</taxon>
        <taxon>Tracheophyta</taxon>
        <taxon>Spermatophyta</taxon>
        <taxon>Magnoliopsida</taxon>
        <taxon>eudicotyledons</taxon>
        <taxon>Gunneridae</taxon>
        <taxon>Pentapetalae</taxon>
        <taxon>rosids</taxon>
        <taxon>malvids</taxon>
        <taxon>Brassicales</taxon>
        <taxon>Brassicaceae</taxon>
        <taxon>Camelineae</taxon>
        <taxon>Arabidopsis</taxon>
    </lineage>
</organism>
<dbReference type="EMBL" id="LUHQ01000004">
    <property type="protein sequence ID" value="OAO97000.1"/>
    <property type="molecule type" value="Genomic_DNA"/>
</dbReference>
<gene>
    <name evidence="1" type="ordered locus">AXX17_At4g38610</name>
</gene>
<reference evidence="2" key="1">
    <citation type="journal article" date="2016" name="Proc. Natl. Acad. Sci. U.S.A.">
        <title>Chromosome-level assembly of Arabidopsis thaliana Ler reveals the extent of translocation and inversion polymorphisms.</title>
        <authorList>
            <person name="Zapata L."/>
            <person name="Ding J."/>
            <person name="Willing E.M."/>
            <person name="Hartwig B."/>
            <person name="Bezdan D."/>
            <person name="Jiao W.B."/>
            <person name="Patel V."/>
            <person name="Velikkakam James G."/>
            <person name="Koornneef M."/>
            <person name="Ossowski S."/>
            <person name="Schneeberger K."/>
        </authorList>
    </citation>
    <scope>NUCLEOTIDE SEQUENCE [LARGE SCALE GENOMIC DNA]</scope>
    <source>
        <strain evidence="2">cv. Landsberg erecta</strain>
    </source>
</reference>
<proteinExistence type="predicted"/>
<protein>
    <submittedName>
        <fullName evidence="1">Uncharacterized protein</fullName>
    </submittedName>
</protein>